<dbReference type="AlphaFoldDB" id="A0A2S4HFY2"/>
<evidence type="ECO:0000256" key="1">
    <source>
        <dbReference type="SAM" id="MobiDB-lite"/>
    </source>
</evidence>
<name>A0A2S4HFY2_9GAMM</name>
<feature type="compositionally biased region" description="Basic and acidic residues" evidence="1">
    <location>
        <begin position="72"/>
        <end position="87"/>
    </location>
</feature>
<reference evidence="2" key="1">
    <citation type="submission" date="2018-01" db="EMBL/GenBank/DDBJ databases">
        <authorList>
            <person name="Yu X.-D."/>
        </authorList>
    </citation>
    <scope>NUCLEOTIDE SEQUENCE</scope>
    <source>
        <strain evidence="2">ZX-21</strain>
    </source>
</reference>
<feature type="region of interest" description="Disordered" evidence="1">
    <location>
        <begin position="1"/>
        <end position="29"/>
    </location>
</feature>
<gene>
    <name evidence="2" type="ORF">C0068_11070</name>
</gene>
<dbReference type="RefSeq" id="WP_103684554.1">
    <property type="nucleotide sequence ID" value="NZ_PQGG01000027.1"/>
</dbReference>
<sequence length="87" mass="10370">MAVHSDAYELGRNDYLRHPDSYHNPFPKSSQDWNDYERGWTQGLKRYPEQKTSYPNPTWKKVVMQSPSKPELSPEQKLVRDAYKKLK</sequence>
<evidence type="ECO:0000313" key="3">
    <source>
        <dbReference type="Proteomes" id="UP000237222"/>
    </source>
</evidence>
<comment type="caution">
    <text evidence="2">The sequence shown here is derived from an EMBL/GenBank/DDBJ whole genome shotgun (WGS) entry which is preliminary data.</text>
</comment>
<dbReference type="EMBL" id="PQGG01000027">
    <property type="protein sequence ID" value="POP52611.1"/>
    <property type="molecule type" value="Genomic_DNA"/>
</dbReference>
<accession>A0A2S4HFY2</accession>
<feature type="region of interest" description="Disordered" evidence="1">
    <location>
        <begin position="60"/>
        <end position="87"/>
    </location>
</feature>
<dbReference type="Proteomes" id="UP000237222">
    <property type="component" value="Unassembled WGS sequence"/>
</dbReference>
<protein>
    <submittedName>
        <fullName evidence="2">Uncharacterized protein</fullName>
    </submittedName>
</protein>
<evidence type="ECO:0000313" key="2">
    <source>
        <dbReference type="EMBL" id="POP52611.1"/>
    </source>
</evidence>
<feature type="compositionally biased region" description="Basic and acidic residues" evidence="1">
    <location>
        <begin position="1"/>
        <end position="21"/>
    </location>
</feature>
<organism evidence="2 3">
    <name type="scientific">Zhongshania marina</name>
    <dbReference type="NCBI Taxonomy" id="2304603"/>
    <lineage>
        <taxon>Bacteria</taxon>
        <taxon>Pseudomonadati</taxon>
        <taxon>Pseudomonadota</taxon>
        <taxon>Gammaproteobacteria</taxon>
        <taxon>Cellvibrionales</taxon>
        <taxon>Spongiibacteraceae</taxon>
        <taxon>Zhongshania</taxon>
    </lineage>
</organism>
<proteinExistence type="predicted"/>